<accession>A0A3E0TP93</accession>
<dbReference type="InterPro" id="IPR051531">
    <property type="entry name" value="N-acetyltransferase"/>
</dbReference>
<keyword evidence="2" id="KW-0808">Transferase</keyword>
<dbReference type="OrthoDB" id="6195901at2"/>
<dbReference type="InterPro" id="IPR000182">
    <property type="entry name" value="GNAT_dom"/>
</dbReference>
<dbReference type="AlphaFoldDB" id="A0A3E0TP93"/>
<organism evidence="2 3">
    <name type="scientific">Thalassotalea euphylliae</name>
    <dbReference type="NCBI Taxonomy" id="1655234"/>
    <lineage>
        <taxon>Bacteria</taxon>
        <taxon>Pseudomonadati</taxon>
        <taxon>Pseudomonadota</taxon>
        <taxon>Gammaproteobacteria</taxon>
        <taxon>Alteromonadales</taxon>
        <taxon>Colwelliaceae</taxon>
        <taxon>Thalassotalea</taxon>
    </lineage>
</organism>
<protein>
    <submittedName>
        <fullName evidence="2">N-acetyltransferase</fullName>
    </submittedName>
</protein>
<reference evidence="2 3" key="1">
    <citation type="submission" date="2018-08" db="EMBL/GenBank/DDBJ databases">
        <title>Thalassotalea euphylliae genome.</title>
        <authorList>
            <person name="Summers S."/>
            <person name="Rice S.A."/>
            <person name="Freckelton M.L."/>
            <person name="Nedved B.T."/>
            <person name="Hadfield M.G."/>
        </authorList>
    </citation>
    <scope>NUCLEOTIDE SEQUENCE [LARGE SCALE GENOMIC DNA]</scope>
    <source>
        <strain evidence="2 3">H1</strain>
    </source>
</reference>
<dbReference type="GO" id="GO:0016747">
    <property type="term" value="F:acyltransferase activity, transferring groups other than amino-acyl groups"/>
    <property type="evidence" value="ECO:0007669"/>
    <property type="project" value="InterPro"/>
</dbReference>
<dbReference type="PANTHER" id="PTHR43792">
    <property type="entry name" value="GNAT FAMILY, PUTATIVE (AFU_ORTHOLOGUE AFUA_3G00765)-RELATED-RELATED"/>
    <property type="match status" value="1"/>
</dbReference>
<dbReference type="Pfam" id="PF13302">
    <property type="entry name" value="Acetyltransf_3"/>
    <property type="match status" value="1"/>
</dbReference>
<evidence type="ECO:0000313" key="2">
    <source>
        <dbReference type="EMBL" id="REL26344.1"/>
    </source>
</evidence>
<comment type="caution">
    <text evidence="2">The sequence shown here is derived from an EMBL/GenBank/DDBJ whole genome shotgun (WGS) entry which is preliminary data.</text>
</comment>
<proteinExistence type="predicted"/>
<dbReference type="Gene3D" id="3.40.630.30">
    <property type="match status" value="1"/>
</dbReference>
<dbReference type="EMBL" id="QUOU01000001">
    <property type="protein sequence ID" value="REL26344.1"/>
    <property type="molecule type" value="Genomic_DNA"/>
</dbReference>
<feature type="domain" description="N-acetyltransferase" evidence="1">
    <location>
        <begin position="24"/>
        <end position="189"/>
    </location>
</feature>
<name>A0A3E0TP93_9GAMM</name>
<evidence type="ECO:0000259" key="1">
    <source>
        <dbReference type="PROSITE" id="PS51186"/>
    </source>
</evidence>
<dbReference type="SUPFAM" id="SSF55729">
    <property type="entry name" value="Acyl-CoA N-acyltransferases (Nat)"/>
    <property type="match status" value="1"/>
</dbReference>
<dbReference type="Proteomes" id="UP000256478">
    <property type="component" value="Unassembled WGS sequence"/>
</dbReference>
<dbReference type="RefSeq" id="WP_116007462.1">
    <property type="nucleotide sequence ID" value="NZ_QUOU01000001.1"/>
</dbReference>
<dbReference type="PROSITE" id="PS51186">
    <property type="entry name" value="GNAT"/>
    <property type="match status" value="1"/>
</dbReference>
<gene>
    <name evidence="2" type="ORF">DXX93_06970</name>
</gene>
<evidence type="ECO:0000313" key="3">
    <source>
        <dbReference type="Proteomes" id="UP000256478"/>
    </source>
</evidence>
<dbReference type="PANTHER" id="PTHR43792:SF1">
    <property type="entry name" value="N-ACETYLTRANSFERASE DOMAIN-CONTAINING PROTEIN"/>
    <property type="match status" value="1"/>
</dbReference>
<sequence>MPSKPVNYCAVDLSASQAFETDRFIIRPMQESERDFFISLHIDENIMKYTGGAVSEKTANAKFNNSIKLNQSEKITFKTWTIVAKENRQAIGIQVLYQPQQVMEPFTREIGIMIAKSSQGRLIPEEAMGALMEYAFSELSITRIIARFSVENIATKRFVKKLGFLFNKQPTSGSYSVYFDKMHWKQSIITLVN</sequence>
<dbReference type="InterPro" id="IPR016181">
    <property type="entry name" value="Acyl_CoA_acyltransferase"/>
</dbReference>